<dbReference type="PANTHER" id="PTHR43708:SF4">
    <property type="entry name" value="OXIDOREDUCTASE YCEM-RELATED"/>
    <property type="match status" value="1"/>
</dbReference>
<dbReference type="EMBL" id="JAGIOO010000001">
    <property type="protein sequence ID" value="MBP2472826.1"/>
    <property type="molecule type" value="Genomic_DNA"/>
</dbReference>
<keyword evidence="4" id="KW-1185">Reference proteome</keyword>
<dbReference type="Pfam" id="PF21378">
    <property type="entry name" value="YceM-like_C"/>
    <property type="match status" value="1"/>
</dbReference>
<evidence type="ECO:0000313" key="4">
    <source>
        <dbReference type="Proteomes" id="UP001519363"/>
    </source>
</evidence>
<proteinExistence type="predicted"/>
<name>A0ABS5A8B5_9PSEU</name>
<dbReference type="Proteomes" id="UP001519363">
    <property type="component" value="Unassembled WGS sequence"/>
</dbReference>
<evidence type="ECO:0000259" key="1">
    <source>
        <dbReference type="Pfam" id="PF01408"/>
    </source>
</evidence>
<feature type="domain" description="Gfo/Idh/MocA-like oxidoreductase N-terminal" evidence="1">
    <location>
        <begin position="3"/>
        <end position="122"/>
    </location>
</feature>
<evidence type="ECO:0000259" key="2">
    <source>
        <dbReference type="Pfam" id="PF21378"/>
    </source>
</evidence>
<dbReference type="InterPro" id="IPR048477">
    <property type="entry name" value="YceM-like_C"/>
</dbReference>
<accession>A0ABS5A8B5</accession>
<dbReference type="InterPro" id="IPR051317">
    <property type="entry name" value="Gfo/Idh/MocA_oxidoreduct"/>
</dbReference>
<comment type="caution">
    <text evidence="3">The sequence shown here is derived from an EMBL/GenBank/DDBJ whole genome shotgun (WGS) entry which is preliminary data.</text>
</comment>
<organism evidence="3 4">
    <name type="scientific">Crossiella equi</name>
    <dbReference type="NCBI Taxonomy" id="130796"/>
    <lineage>
        <taxon>Bacteria</taxon>
        <taxon>Bacillati</taxon>
        <taxon>Actinomycetota</taxon>
        <taxon>Actinomycetes</taxon>
        <taxon>Pseudonocardiales</taxon>
        <taxon>Pseudonocardiaceae</taxon>
        <taxon>Crossiella</taxon>
    </lineage>
</organism>
<dbReference type="SUPFAM" id="SSF55347">
    <property type="entry name" value="Glyceraldehyde-3-phosphate dehydrogenase-like, C-terminal domain"/>
    <property type="match status" value="1"/>
</dbReference>
<reference evidence="3 4" key="1">
    <citation type="submission" date="2021-03" db="EMBL/GenBank/DDBJ databases">
        <title>Sequencing the genomes of 1000 actinobacteria strains.</title>
        <authorList>
            <person name="Klenk H.-P."/>
        </authorList>
    </citation>
    <scope>NUCLEOTIDE SEQUENCE [LARGE SCALE GENOMIC DNA]</scope>
    <source>
        <strain evidence="3 4">DSM 44580</strain>
    </source>
</reference>
<evidence type="ECO:0000313" key="3">
    <source>
        <dbReference type="EMBL" id="MBP2472826.1"/>
    </source>
</evidence>
<dbReference type="SUPFAM" id="SSF51735">
    <property type="entry name" value="NAD(P)-binding Rossmann-fold domains"/>
    <property type="match status" value="1"/>
</dbReference>
<dbReference type="Gene3D" id="3.40.50.720">
    <property type="entry name" value="NAD(P)-binding Rossmann-like Domain"/>
    <property type="match status" value="1"/>
</dbReference>
<protein>
    <submittedName>
        <fullName evidence="3">Virulence factor</fullName>
    </submittedName>
</protein>
<sequence>MRKIVVVGLGDIARKAYLPVLAARAGLDLHLMARDPGRLAQVAEQYRVPVGRRLSDLDAVLAVEPEAAFVHVATAAHAEVVGRLLAAGVPTYVDKPLADTIEGARDLVAQAEASHVPLMVGFNRRYVPAYQRVLAQPREVVLLQKNQNGGAGDIREIVYDDFIHVVDTLRYLVPGPARHTHVAGAVTGGVLTHVTLTLTGPGYTATGVLHRAAGAKQERLDVLGGGRTTQVVDLVQVTEHHDGQQRLLPQDGWAPVARQRGVEQVCSVFLDGVFGDGALPGLRDALATHELCERVVLELERLA</sequence>
<dbReference type="PANTHER" id="PTHR43708">
    <property type="entry name" value="CONSERVED EXPRESSED OXIDOREDUCTASE (EUROFUNG)"/>
    <property type="match status" value="1"/>
</dbReference>
<dbReference type="InterPro" id="IPR000683">
    <property type="entry name" value="Gfo/Idh/MocA-like_OxRdtase_N"/>
</dbReference>
<dbReference type="InterPro" id="IPR036291">
    <property type="entry name" value="NAD(P)-bd_dom_sf"/>
</dbReference>
<gene>
    <name evidence="3" type="ORF">JOF53_001698</name>
</gene>
<feature type="domain" description="YceM-like C-terminal" evidence="2">
    <location>
        <begin position="129"/>
        <end position="238"/>
    </location>
</feature>
<dbReference type="Pfam" id="PF01408">
    <property type="entry name" value="GFO_IDH_MocA"/>
    <property type="match status" value="1"/>
</dbReference>
<dbReference type="Gene3D" id="3.30.360.10">
    <property type="entry name" value="Dihydrodipicolinate Reductase, domain 2"/>
    <property type="match status" value="1"/>
</dbReference>
<dbReference type="RefSeq" id="WP_209706592.1">
    <property type="nucleotide sequence ID" value="NZ_JAGIOO010000001.1"/>
</dbReference>